<evidence type="ECO:0000313" key="12">
    <source>
        <dbReference type="EMBL" id="PCG77690.1"/>
    </source>
</evidence>
<gene>
    <name evidence="12" type="ORF">B5V51_6589</name>
</gene>
<sequence length="697" mass="74872">MRAAREWITLGRRKPRGVHHRPARGPLVDHATFISDNTVSTRGPPVDNERTPRDEAVQAATVGAAPTRPPATARTVEVLAPHGGRAMSARAWSWWAALLLGAVRARELDPAACAPRFDVQRDKIIRTEESRDMGARYLSELDVGARAECLRLCCETDACDVFVYEEKGPGSCYLFNCGPPEDFRCKFTAHSNFSSGVLAISRRLAELQDQERLAHHEQELANLRSGPATSTARTTAASTPAPAPALPAAPAPTPARTSPRVLGPGSCYLFNCGPPEDFRCKFTAHSNFSSGVLAISRRLAELQDQERLAHHEQELANLRSGPATSTARTTAASTPAPAPALPAAPAPTPAPSARCSRYQFACRRGGECIAVYNACDGVPQCADGSDEAPELGCPPARAPPSTAPPPPKPLQAAAGPTAPPVGYGELEAHAAGAEARFRAGDGGGQLLQAVPEPAADVPERWPHRLSQAQPQHRYNEAGASSHIFSHKGGLLQEPEGGAQFPAFEPPAPWPRRAWPPPPNGGLGPEGERWAGYWPEPDPRRAWPVPRADQEMPVYIPPKTMPEIPVVYSSQQQTLRDSPKKGFELLKKETSEAPPPERHNSSAANVTRDKVVPPSKPAEGAEKKAAAAAHVHFPADEHDGLSEHPPAAMMLLVLGLFMLTAMLGMLTCRARAAMRRRRGRGKSPFAHDADYLVNGMYL</sequence>
<keyword evidence="2 10" id="KW-0812">Transmembrane</keyword>
<keyword evidence="3" id="KW-0732">Signal</keyword>
<name>A0A2A4K1Z3_HELVI</name>
<evidence type="ECO:0000256" key="1">
    <source>
        <dbReference type="ARBA" id="ARBA00004479"/>
    </source>
</evidence>
<dbReference type="InterPro" id="IPR013980">
    <property type="entry name" value="MANSC_dom"/>
</dbReference>
<dbReference type="InterPro" id="IPR036055">
    <property type="entry name" value="LDL_receptor-like_sf"/>
</dbReference>
<evidence type="ECO:0000256" key="7">
    <source>
        <dbReference type="ARBA" id="ARBA00023180"/>
    </source>
</evidence>
<evidence type="ECO:0000256" key="4">
    <source>
        <dbReference type="ARBA" id="ARBA00022989"/>
    </source>
</evidence>
<feature type="region of interest" description="Disordered" evidence="9">
    <location>
        <begin position="220"/>
        <end position="258"/>
    </location>
</feature>
<organism evidence="12">
    <name type="scientific">Heliothis virescens</name>
    <name type="common">Tobacco budworm moth</name>
    <dbReference type="NCBI Taxonomy" id="7102"/>
    <lineage>
        <taxon>Eukaryota</taxon>
        <taxon>Metazoa</taxon>
        <taxon>Ecdysozoa</taxon>
        <taxon>Arthropoda</taxon>
        <taxon>Hexapoda</taxon>
        <taxon>Insecta</taxon>
        <taxon>Pterygota</taxon>
        <taxon>Neoptera</taxon>
        <taxon>Endopterygota</taxon>
        <taxon>Lepidoptera</taxon>
        <taxon>Glossata</taxon>
        <taxon>Ditrysia</taxon>
        <taxon>Noctuoidea</taxon>
        <taxon>Noctuidae</taxon>
        <taxon>Heliothinae</taxon>
        <taxon>Heliothis</taxon>
    </lineage>
</organism>
<evidence type="ECO:0000256" key="10">
    <source>
        <dbReference type="SAM" id="Phobius"/>
    </source>
</evidence>
<dbReference type="InterPro" id="IPR002172">
    <property type="entry name" value="LDrepeatLR_classA_rpt"/>
</dbReference>
<evidence type="ECO:0000256" key="5">
    <source>
        <dbReference type="ARBA" id="ARBA00023136"/>
    </source>
</evidence>
<feature type="compositionally biased region" description="Low complexity" evidence="9">
    <location>
        <begin position="227"/>
        <end position="240"/>
    </location>
</feature>
<dbReference type="PROSITE" id="PS01209">
    <property type="entry name" value="LDLRA_1"/>
    <property type="match status" value="1"/>
</dbReference>
<dbReference type="CDD" id="cd00112">
    <property type="entry name" value="LDLa"/>
    <property type="match status" value="1"/>
</dbReference>
<evidence type="ECO:0000256" key="9">
    <source>
        <dbReference type="SAM" id="MobiDB-lite"/>
    </source>
</evidence>
<protein>
    <recommendedName>
        <fullName evidence="11">MANSC domain-containing protein</fullName>
    </recommendedName>
</protein>
<feature type="compositionally biased region" description="Low complexity" evidence="9">
    <location>
        <begin position="322"/>
        <end position="335"/>
    </location>
</feature>
<accession>A0A2A4K1Z3</accession>
<feature type="transmembrane region" description="Helical" evidence="10">
    <location>
        <begin position="646"/>
        <end position="667"/>
    </location>
</feature>
<dbReference type="EMBL" id="NWSH01000292">
    <property type="protein sequence ID" value="PCG77690.1"/>
    <property type="molecule type" value="Genomic_DNA"/>
</dbReference>
<dbReference type="Pfam" id="PF00057">
    <property type="entry name" value="Ldl_recept_a"/>
    <property type="match status" value="1"/>
</dbReference>
<dbReference type="PANTHER" id="PTHR46876">
    <property type="entry name" value="LOW-DENSITY LIPOPROTEIN RECEPTOR-RELATED PROTEIN 11"/>
    <property type="match status" value="1"/>
</dbReference>
<dbReference type="AlphaFoldDB" id="A0A2A4K1Z3"/>
<keyword evidence="7" id="KW-0325">Glycoprotein</keyword>
<dbReference type="Gene3D" id="4.10.400.10">
    <property type="entry name" value="Low-density Lipoprotein Receptor"/>
    <property type="match status" value="1"/>
</dbReference>
<dbReference type="InterPro" id="IPR011106">
    <property type="entry name" value="MANSC_N"/>
</dbReference>
<keyword evidence="6" id="KW-1015">Disulfide bond</keyword>
<feature type="region of interest" description="Disordered" evidence="9">
    <location>
        <begin position="588"/>
        <end position="627"/>
    </location>
</feature>
<feature type="domain" description="MANSC" evidence="11">
    <location>
        <begin position="119"/>
        <end position="196"/>
    </location>
</feature>
<dbReference type="PANTHER" id="PTHR46876:SF1">
    <property type="entry name" value="LOW-DENSITY LIPOPROTEIN RECEPTOR-RELATED PROTEIN 11"/>
    <property type="match status" value="1"/>
</dbReference>
<comment type="subcellular location">
    <subcellularLocation>
        <location evidence="1">Membrane</location>
        <topology evidence="1">Single-pass type I membrane protein</topology>
    </subcellularLocation>
</comment>
<dbReference type="PROSITE" id="PS50986">
    <property type="entry name" value="MANSC"/>
    <property type="match status" value="1"/>
</dbReference>
<feature type="compositionally biased region" description="Pro residues" evidence="9">
    <location>
        <begin position="396"/>
        <end position="409"/>
    </location>
</feature>
<evidence type="ECO:0000256" key="3">
    <source>
        <dbReference type="ARBA" id="ARBA00022729"/>
    </source>
</evidence>
<dbReference type="SMART" id="SM00192">
    <property type="entry name" value="LDLa"/>
    <property type="match status" value="1"/>
</dbReference>
<feature type="region of interest" description="Disordered" evidence="9">
    <location>
        <begin position="384"/>
        <end position="416"/>
    </location>
</feature>
<proteinExistence type="predicted"/>
<dbReference type="PROSITE" id="PS50068">
    <property type="entry name" value="LDLRA_2"/>
    <property type="match status" value="1"/>
</dbReference>
<feature type="region of interest" description="Disordered" evidence="9">
    <location>
        <begin position="315"/>
        <end position="350"/>
    </location>
</feature>
<feature type="compositionally biased region" description="Basic and acidic residues" evidence="9">
    <location>
        <begin position="588"/>
        <end position="599"/>
    </location>
</feature>
<dbReference type="STRING" id="7102.A0A2A4K1Z3"/>
<evidence type="ECO:0000256" key="6">
    <source>
        <dbReference type="ARBA" id="ARBA00023157"/>
    </source>
</evidence>
<dbReference type="SUPFAM" id="SSF57424">
    <property type="entry name" value="LDL receptor-like module"/>
    <property type="match status" value="1"/>
</dbReference>
<dbReference type="GO" id="GO:0016020">
    <property type="term" value="C:membrane"/>
    <property type="evidence" value="ECO:0007669"/>
    <property type="project" value="UniProtKB-SubCell"/>
</dbReference>
<comment type="caution">
    <text evidence="12">The sequence shown here is derived from an EMBL/GenBank/DDBJ whole genome shotgun (WGS) entry which is preliminary data.</text>
</comment>
<dbReference type="InterPro" id="IPR023415">
    <property type="entry name" value="LDLR_class-A_CS"/>
</dbReference>
<keyword evidence="4 10" id="KW-1133">Transmembrane helix</keyword>
<dbReference type="Pfam" id="PF07502">
    <property type="entry name" value="MANEC"/>
    <property type="match status" value="1"/>
</dbReference>
<evidence type="ECO:0000259" key="11">
    <source>
        <dbReference type="PROSITE" id="PS50986"/>
    </source>
</evidence>
<feature type="compositionally biased region" description="Pro residues" evidence="9">
    <location>
        <begin position="241"/>
        <end position="253"/>
    </location>
</feature>
<dbReference type="SMART" id="SM00765">
    <property type="entry name" value="MANEC"/>
    <property type="match status" value="1"/>
</dbReference>
<feature type="compositionally biased region" description="Pro residues" evidence="9">
    <location>
        <begin position="336"/>
        <end position="350"/>
    </location>
</feature>
<evidence type="ECO:0000256" key="8">
    <source>
        <dbReference type="PROSITE-ProRule" id="PRU00124"/>
    </source>
</evidence>
<keyword evidence="5 10" id="KW-0472">Membrane</keyword>
<reference evidence="12" key="1">
    <citation type="submission" date="2017-09" db="EMBL/GenBank/DDBJ databases">
        <title>Contemporary evolution of a Lepidopteran species, Heliothis virescens, in response to modern agricultural practices.</title>
        <authorList>
            <person name="Fritz M.L."/>
            <person name="Deyonke A.M."/>
            <person name="Papanicolaou A."/>
            <person name="Micinski S."/>
            <person name="Westbrook J."/>
            <person name="Gould F."/>
        </authorList>
    </citation>
    <scope>NUCLEOTIDE SEQUENCE [LARGE SCALE GENOMIC DNA]</scope>
    <source>
        <strain evidence="12">HvINT-</strain>
        <tissue evidence="12">Whole body</tissue>
    </source>
</reference>
<comment type="caution">
    <text evidence="8">Lacks conserved residue(s) required for the propagation of feature annotation.</text>
</comment>
<evidence type="ECO:0000256" key="2">
    <source>
        <dbReference type="ARBA" id="ARBA00022692"/>
    </source>
</evidence>